<comment type="caution">
    <text evidence="1">The sequence shown here is derived from an EMBL/GenBank/DDBJ whole genome shotgun (WGS) entry which is preliminary data.</text>
</comment>
<dbReference type="EMBL" id="JANCLT010000006">
    <property type="protein sequence ID" value="MCP8969409.1"/>
    <property type="molecule type" value="Genomic_DNA"/>
</dbReference>
<sequence length="52" mass="5849">MKQKVQKMKQSLLNALAAPSVLSWHASNGAILLSQYPSEPALREIRLKIDHH</sequence>
<protein>
    <submittedName>
        <fullName evidence="1">Uncharacterized protein</fullName>
    </submittedName>
</protein>
<dbReference type="RefSeq" id="WP_254759331.1">
    <property type="nucleotide sequence ID" value="NZ_JANCLT010000006.1"/>
</dbReference>
<organism evidence="1 2">
    <name type="scientific">Ectobacillus ponti</name>
    <dbReference type="NCBI Taxonomy" id="2961894"/>
    <lineage>
        <taxon>Bacteria</taxon>
        <taxon>Bacillati</taxon>
        <taxon>Bacillota</taxon>
        <taxon>Bacilli</taxon>
        <taxon>Bacillales</taxon>
        <taxon>Bacillaceae</taxon>
        <taxon>Ectobacillus</taxon>
    </lineage>
</organism>
<evidence type="ECO:0000313" key="1">
    <source>
        <dbReference type="EMBL" id="MCP8969409.1"/>
    </source>
</evidence>
<gene>
    <name evidence="1" type="ORF">NK662_12815</name>
</gene>
<reference evidence="1" key="1">
    <citation type="submission" date="2022-07" db="EMBL/GenBank/DDBJ databases">
        <authorList>
            <person name="Li W.-J."/>
            <person name="Deng Q.-Q."/>
        </authorList>
    </citation>
    <scope>NUCLEOTIDE SEQUENCE</scope>
    <source>
        <strain evidence="1">SYSU M60031</strain>
    </source>
</reference>
<accession>A0AA41X9X3</accession>
<dbReference type="AlphaFoldDB" id="A0AA41X9X3"/>
<keyword evidence="2" id="KW-1185">Reference proteome</keyword>
<name>A0AA41X9X3_9BACI</name>
<proteinExistence type="predicted"/>
<dbReference type="Proteomes" id="UP001156102">
    <property type="component" value="Unassembled WGS sequence"/>
</dbReference>
<evidence type="ECO:0000313" key="2">
    <source>
        <dbReference type="Proteomes" id="UP001156102"/>
    </source>
</evidence>